<gene>
    <name evidence="2" type="ORF">PGT21_027385</name>
</gene>
<comment type="caution">
    <text evidence="2">The sequence shown here is derived from an EMBL/GenBank/DDBJ whole genome shotgun (WGS) entry which is preliminary data.</text>
</comment>
<evidence type="ECO:0000313" key="2">
    <source>
        <dbReference type="EMBL" id="KAA1114922.1"/>
    </source>
</evidence>
<accession>A0A5B0QNZ9</accession>
<feature type="region of interest" description="Disordered" evidence="1">
    <location>
        <begin position="1"/>
        <end position="25"/>
    </location>
</feature>
<feature type="compositionally biased region" description="Polar residues" evidence="1">
    <location>
        <begin position="1"/>
        <end position="22"/>
    </location>
</feature>
<evidence type="ECO:0000256" key="1">
    <source>
        <dbReference type="SAM" id="MobiDB-lite"/>
    </source>
</evidence>
<dbReference type="EMBL" id="VSWC01000014">
    <property type="protein sequence ID" value="KAA1114922.1"/>
    <property type="molecule type" value="Genomic_DNA"/>
</dbReference>
<reference evidence="2 3" key="1">
    <citation type="submission" date="2019-05" db="EMBL/GenBank/DDBJ databases">
        <title>Emergence of the Ug99 lineage of the wheat stem rust pathogen through somatic hybridization.</title>
        <authorList>
            <person name="Li F."/>
            <person name="Upadhyaya N.M."/>
            <person name="Sperschneider J."/>
            <person name="Matny O."/>
            <person name="Nguyen-Phuc H."/>
            <person name="Mago R."/>
            <person name="Raley C."/>
            <person name="Miller M.E."/>
            <person name="Silverstein K.A.T."/>
            <person name="Henningsen E."/>
            <person name="Hirsch C.D."/>
            <person name="Visser B."/>
            <person name="Pretorius Z.A."/>
            <person name="Steffenson B.J."/>
            <person name="Schwessinger B."/>
            <person name="Dodds P.N."/>
            <person name="Figueroa M."/>
        </authorList>
    </citation>
    <scope>NUCLEOTIDE SEQUENCE [LARGE SCALE GENOMIC DNA]</scope>
    <source>
        <strain evidence="2">21-0</strain>
    </source>
</reference>
<protein>
    <submittedName>
        <fullName evidence="2">Uncharacterized protein</fullName>
    </submittedName>
</protein>
<dbReference type="Proteomes" id="UP000324748">
    <property type="component" value="Unassembled WGS sequence"/>
</dbReference>
<proteinExistence type="predicted"/>
<organism evidence="2 3">
    <name type="scientific">Puccinia graminis f. sp. tritici</name>
    <dbReference type="NCBI Taxonomy" id="56615"/>
    <lineage>
        <taxon>Eukaryota</taxon>
        <taxon>Fungi</taxon>
        <taxon>Dikarya</taxon>
        <taxon>Basidiomycota</taxon>
        <taxon>Pucciniomycotina</taxon>
        <taxon>Pucciniomycetes</taxon>
        <taxon>Pucciniales</taxon>
        <taxon>Pucciniaceae</taxon>
        <taxon>Puccinia</taxon>
    </lineage>
</organism>
<evidence type="ECO:0000313" key="3">
    <source>
        <dbReference type="Proteomes" id="UP000324748"/>
    </source>
</evidence>
<dbReference type="AlphaFoldDB" id="A0A5B0QNZ9"/>
<keyword evidence="3" id="KW-1185">Reference proteome</keyword>
<sequence>MSHSTTTNEDVDSVHSNASRAAQQKGDLVIDSFQDLYSQTTGPDNSLMTRSCCTFTLETGHIKEIKSSLNRLHSKPSTSTSKPIHRYLTLTRPIRLEERSMLETRVHPQDAVIT</sequence>
<name>A0A5B0QNZ9_PUCGR</name>